<keyword evidence="1" id="KW-0812">Transmembrane</keyword>
<evidence type="ECO:0000313" key="3">
    <source>
        <dbReference type="Proteomes" id="UP000602284"/>
    </source>
</evidence>
<accession>A0ABS1JBW7</accession>
<protein>
    <submittedName>
        <fullName evidence="2">Uncharacterized protein</fullName>
    </submittedName>
</protein>
<evidence type="ECO:0000256" key="1">
    <source>
        <dbReference type="SAM" id="Phobius"/>
    </source>
</evidence>
<dbReference type="EMBL" id="JAEQNB010000003">
    <property type="protein sequence ID" value="MBL0387118.1"/>
    <property type="molecule type" value="Genomic_DNA"/>
</dbReference>
<proteinExistence type="predicted"/>
<sequence>MALSPCQLRKHIGRHVCLTCHDGTRHYGVLHSVTHDGVYLQRQPYSGVAGRTDELTVQHADGHQPIEGEAVFFPLLFLPFVALATAAAFSPWGYGGYYW</sequence>
<dbReference type="RefSeq" id="WP_201634807.1">
    <property type="nucleotide sequence ID" value="NZ_JAEQNB010000003.1"/>
</dbReference>
<evidence type="ECO:0000313" key="2">
    <source>
        <dbReference type="EMBL" id="MBL0387118.1"/>
    </source>
</evidence>
<name>A0ABS1JBW7_9BACL</name>
<comment type="caution">
    <text evidence="2">The sequence shown here is derived from an EMBL/GenBank/DDBJ whole genome shotgun (WGS) entry which is preliminary data.</text>
</comment>
<keyword evidence="1" id="KW-1133">Transmembrane helix</keyword>
<dbReference type="Proteomes" id="UP000602284">
    <property type="component" value="Unassembled WGS sequence"/>
</dbReference>
<feature type="transmembrane region" description="Helical" evidence="1">
    <location>
        <begin position="71"/>
        <end position="94"/>
    </location>
</feature>
<organism evidence="2 3">
    <name type="scientific">Tumebacillus amylolyticus</name>
    <dbReference type="NCBI Taxonomy" id="2801339"/>
    <lineage>
        <taxon>Bacteria</taxon>
        <taxon>Bacillati</taxon>
        <taxon>Bacillota</taxon>
        <taxon>Bacilli</taxon>
        <taxon>Bacillales</taxon>
        <taxon>Alicyclobacillaceae</taxon>
        <taxon>Tumebacillus</taxon>
    </lineage>
</organism>
<keyword evidence="1" id="KW-0472">Membrane</keyword>
<keyword evidence="3" id="KW-1185">Reference proteome</keyword>
<gene>
    <name evidence="2" type="ORF">JJB07_10690</name>
</gene>
<reference evidence="2 3" key="1">
    <citation type="submission" date="2021-01" db="EMBL/GenBank/DDBJ databases">
        <title>Tumebacillus sp. strain ITR2 16S ribosomal RNA gene Genome sequencing and assembly.</title>
        <authorList>
            <person name="Kang M."/>
        </authorList>
    </citation>
    <scope>NUCLEOTIDE SEQUENCE [LARGE SCALE GENOMIC DNA]</scope>
    <source>
        <strain evidence="2 3">ITR2</strain>
    </source>
</reference>